<dbReference type="EMBL" id="PDXA01000063">
    <property type="protein sequence ID" value="RYN36569.1"/>
    <property type="molecule type" value="Genomic_DNA"/>
</dbReference>
<name>A0A4Q4M111_9PLEO</name>
<dbReference type="InterPro" id="IPR013087">
    <property type="entry name" value="Znf_C2H2_type"/>
</dbReference>
<keyword evidence="1" id="KW-0862">Zinc</keyword>
<feature type="region of interest" description="Disordered" evidence="2">
    <location>
        <begin position="269"/>
        <end position="305"/>
    </location>
</feature>
<gene>
    <name evidence="4" type="ORF">AA0114_g11613</name>
</gene>
<evidence type="ECO:0000313" key="5">
    <source>
        <dbReference type="Proteomes" id="UP000292402"/>
    </source>
</evidence>
<reference evidence="5" key="1">
    <citation type="journal article" date="2019" name="bioRxiv">
        <title>Genomics, evolutionary history and diagnostics of the Alternaria alternata species group including apple and Asian pear pathotypes.</title>
        <authorList>
            <person name="Armitage A.D."/>
            <person name="Cockerton H.M."/>
            <person name="Sreenivasaprasad S."/>
            <person name="Woodhall J.W."/>
            <person name="Lane C.R."/>
            <person name="Harrison R.J."/>
            <person name="Clarkson J.P."/>
        </authorList>
    </citation>
    <scope>NUCLEOTIDE SEQUENCE [LARGE SCALE GENOMIC DNA]</scope>
    <source>
        <strain evidence="5">FERA 1082</strain>
    </source>
</reference>
<feature type="domain" description="C2H2-type" evidence="3">
    <location>
        <begin position="441"/>
        <end position="470"/>
    </location>
</feature>
<dbReference type="AlphaFoldDB" id="A0A4Q4M111"/>
<dbReference type="SMART" id="SM00355">
    <property type="entry name" value="ZnF_C2H2"/>
    <property type="match status" value="2"/>
</dbReference>
<dbReference type="Proteomes" id="UP000292402">
    <property type="component" value="Unassembled WGS sequence"/>
</dbReference>
<proteinExistence type="predicted"/>
<feature type="region of interest" description="Disordered" evidence="2">
    <location>
        <begin position="387"/>
        <end position="407"/>
    </location>
</feature>
<protein>
    <recommendedName>
        <fullName evidence="3">C2H2-type domain-containing protein</fullName>
    </recommendedName>
</protein>
<sequence>MSHSYPWEGGEYSSDVSSDENAGGRDNIHELGHNEYIDPGHITLENADADGRACQANPSACEMDQRNGQGYLRSQIHQHPNPVVDREHQQMDRYDRAPHVPSNYGPQLGLSFGNAAVLDNLLQQEAHCVDQGTHCHCHGQLFCPNNPPDVIPTFASDSGDGAFDHSWSYSGQRHDVVPPFMPSPNLHAYYTQQSHQHESLEVELDSDWVKDPCADIDPNLDINLDMDFDARSVSGGQIEHKEDSPWSPEKQLIDQFRLPAAQLSLQNDMVGASETSHASANSDWISNPASSNTGNTGDAEDPDWGEASVATLRPDCNQTGRLLDHASFASNLLDCNRQGQRQRSFMQPVNSAFGQQGVWMQSLPDRTALQGGSRKTSYHFNSHLRVPVAESHSSRPSSPTTSTTSDVLGCPDCPAQFKGIYRQGNYGRHKRQKHRGPPILFSCANSGCDKTFKRADARVKHYRRHHPELLQGSH</sequence>
<dbReference type="PROSITE" id="PS50157">
    <property type="entry name" value="ZINC_FINGER_C2H2_2"/>
    <property type="match status" value="1"/>
</dbReference>
<organism evidence="4 5">
    <name type="scientific">Alternaria tenuissima</name>
    <dbReference type="NCBI Taxonomy" id="119927"/>
    <lineage>
        <taxon>Eukaryota</taxon>
        <taxon>Fungi</taxon>
        <taxon>Dikarya</taxon>
        <taxon>Ascomycota</taxon>
        <taxon>Pezizomycotina</taxon>
        <taxon>Dothideomycetes</taxon>
        <taxon>Pleosporomycetidae</taxon>
        <taxon>Pleosporales</taxon>
        <taxon>Pleosporineae</taxon>
        <taxon>Pleosporaceae</taxon>
        <taxon>Alternaria</taxon>
        <taxon>Alternaria sect. Alternaria</taxon>
        <taxon>Alternaria alternata complex</taxon>
    </lineage>
</organism>
<dbReference type="PROSITE" id="PS00028">
    <property type="entry name" value="ZINC_FINGER_C2H2_1"/>
    <property type="match status" value="1"/>
</dbReference>
<accession>A0A4Q4M111</accession>
<feature type="region of interest" description="Disordered" evidence="2">
    <location>
        <begin position="1"/>
        <end position="28"/>
    </location>
</feature>
<feature type="compositionally biased region" description="Polar residues" evidence="2">
    <location>
        <begin position="269"/>
        <end position="296"/>
    </location>
</feature>
<evidence type="ECO:0000256" key="2">
    <source>
        <dbReference type="SAM" id="MobiDB-lite"/>
    </source>
</evidence>
<evidence type="ECO:0000313" key="4">
    <source>
        <dbReference type="EMBL" id="RYN36569.1"/>
    </source>
</evidence>
<keyword evidence="1" id="KW-0863">Zinc-finger</keyword>
<feature type="compositionally biased region" description="Low complexity" evidence="2">
    <location>
        <begin position="394"/>
        <end position="405"/>
    </location>
</feature>
<comment type="caution">
    <text evidence="4">The sequence shown here is derived from an EMBL/GenBank/DDBJ whole genome shotgun (WGS) entry which is preliminary data.</text>
</comment>
<dbReference type="Gene3D" id="3.30.160.60">
    <property type="entry name" value="Classic Zinc Finger"/>
    <property type="match status" value="1"/>
</dbReference>
<keyword evidence="1" id="KW-0479">Metal-binding</keyword>
<dbReference type="GO" id="GO:0008270">
    <property type="term" value="F:zinc ion binding"/>
    <property type="evidence" value="ECO:0007669"/>
    <property type="project" value="UniProtKB-KW"/>
</dbReference>
<evidence type="ECO:0000256" key="1">
    <source>
        <dbReference type="PROSITE-ProRule" id="PRU00042"/>
    </source>
</evidence>
<evidence type="ECO:0000259" key="3">
    <source>
        <dbReference type="PROSITE" id="PS50157"/>
    </source>
</evidence>